<gene>
    <name evidence="1" type="ORF">A7J08_10125</name>
</gene>
<name>A0ACD4UJY3_STRSU</name>
<dbReference type="Proteomes" id="UP000323128">
    <property type="component" value="Chromosome"/>
</dbReference>
<protein>
    <submittedName>
        <fullName evidence="1">Phage replication protein</fullName>
    </submittedName>
</protein>
<proteinExistence type="predicted"/>
<organism evidence="1 2">
    <name type="scientific">Streptococcus suis</name>
    <dbReference type="NCBI Taxonomy" id="1307"/>
    <lineage>
        <taxon>Bacteria</taxon>
        <taxon>Bacillati</taxon>
        <taxon>Bacillota</taxon>
        <taxon>Bacilli</taxon>
        <taxon>Lactobacillales</taxon>
        <taxon>Streptococcaceae</taxon>
        <taxon>Streptococcus</taxon>
    </lineage>
</organism>
<dbReference type="EMBL" id="CP030010">
    <property type="protein sequence ID" value="WLD56170.1"/>
    <property type="molecule type" value="Genomic_DNA"/>
</dbReference>
<accession>A0ACD4UJY3</accession>
<reference evidence="1 2" key="1">
    <citation type="journal article" date="2021" name="Front. Microbiol.">
        <title>Comparative Virulence and Genomic Analysis of Streptococcus suis Isolates.</title>
        <authorList>
            <person name="Nicholson T.L."/>
            <person name="Waack U."/>
            <person name="Anderson T.K."/>
            <person name="Bayles D.O."/>
            <person name="Zaia S.R."/>
            <person name="Goertz I."/>
            <person name="Eppinger M."/>
            <person name="Hau S.J."/>
            <person name="Brockmeier S.L."/>
            <person name="Shore S.M."/>
        </authorList>
    </citation>
    <scope>NUCLEOTIDE SEQUENCE [LARGE SCALE GENOMIC DNA]</scope>
    <source>
        <strain evidence="1 2">SRD478</strain>
    </source>
</reference>
<sequence length="124" mass="14207">MAITILKPKQEKLLLAMLTQPNLTKAIEEAGISKKTAYKYQSDPVFKAEYLKQRKEIMSRVTGLLQQASADGVKILYDIAKDTNQPAHARVQAVRTILEYAYKGIELEEIQTRLEEVERRLKDE</sequence>
<evidence type="ECO:0000313" key="2">
    <source>
        <dbReference type="Proteomes" id="UP000323128"/>
    </source>
</evidence>
<evidence type="ECO:0000313" key="1">
    <source>
        <dbReference type="EMBL" id="WLD56170.1"/>
    </source>
</evidence>